<dbReference type="PRINTS" id="PR00786">
    <property type="entry name" value="NEPRILYSIN"/>
</dbReference>
<dbReference type="Proteomes" id="UP000544222">
    <property type="component" value="Unassembled WGS sequence"/>
</dbReference>
<keyword evidence="3" id="KW-0645">Protease</keyword>
<evidence type="ECO:0000259" key="9">
    <source>
        <dbReference type="Pfam" id="PF01431"/>
    </source>
</evidence>
<gene>
    <name evidence="11" type="ORF">FHX64_001193</name>
</gene>
<keyword evidence="7" id="KW-0482">Metalloprotease</keyword>
<evidence type="ECO:0000256" key="3">
    <source>
        <dbReference type="ARBA" id="ARBA00022670"/>
    </source>
</evidence>
<dbReference type="Gene3D" id="3.40.390.10">
    <property type="entry name" value="Collagenase (Catalytic Domain)"/>
    <property type="match status" value="1"/>
</dbReference>
<evidence type="ECO:0000256" key="4">
    <source>
        <dbReference type="ARBA" id="ARBA00022723"/>
    </source>
</evidence>
<dbReference type="AlphaFoldDB" id="A0A7W5DQ53"/>
<evidence type="ECO:0000256" key="1">
    <source>
        <dbReference type="ARBA" id="ARBA00001947"/>
    </source>
</evidence>
<organism evidence="11 12">
    <name type="scientific">Microbacter margulisiae</name>
    <dbReference type="NCBI Taxonomy" id="1350067"/>
    <lineage>
        <taxon>Bacteria</taxon>
        <taxon>Pseudomonadati</taxon>
        <taxon>Bacteroidota</taxon>
        <taxon>Bacteroidia</taxon>
        <taxon>Bacteroidales</taxon>
        <taxon>Porphyromonadaceae</taxon>
        <taxon>Microbacter</taxon>
    </lineage>
</organism>
<dbReference type="InterPro" id="IPR008753">
    <property type="entry name" value="Peptidase_M13_N"/>
</dbReference>
<feature type="chain" id="PRO_5031205294" evidence="8">
    <location>
        <begin position="29"/>
        <end position="682"/>
    </location>
</feature>
<evidence type="ECO:0000313" key="12">
    <source>
        <dbReference type="Proteomes" id="UP000544222"/>
    </source>
</evidence>
<keyword evidence="6" id="KW-0862">Zinc</keyword>
<sequence length="682" mass="77774">MNKFIPFKRLLIIALVLLLSSATLPLTAQTLDPLVAHIDSTVNPGDNFFMFANGRWFKDHPIPPSEQSNGIFQTIQDTINAQIHDVCVSSSTHKNEVKGSARQKIGDFYYTGMDSVALNKNGISPLKLYFLRIDRIQNRKELMQAVAFLQTVAASPMFSFYVGPDDKISSKNAIHLSQGGLSLPDRDYYFATDKQAVEVRKQFVLYLQKQFRNMGYAPARANLAAEQVMKLETALAKISRERADTRDPLKNYSKMSFAQLEHLAPHLDFAAFFQAVGLPPVDSVIVGQSEFLTAENNMMSTISLAVWKDYLKFQLLNNLSDYLNDVTYRLSFDFYARTLRGIQEPRPRWKRVTNETNSALGDLVGQVYVTDYLPKGTKAKLYEIGHRIKEIYAERIKHLDWMTPDTKTKALHKLDVMIMKVGYPDKWKDMSALQIDRSSYVNNVIRANEWAMHYMIAKYGKPVDRTEWDMEPQTYNAYYNPSNNEIVVPGCNILVPGYEHKMADDAILYSIIGGSTFGHEMTHGFDDQGSKYDAEGNLHNWWTPEDSTRFYAKTRMLAKQFDKYVVVDSLHVNGAMTLGENIADLGGITMGYQAFQQTNQYKSNEKIAGLTPDQRFFLGYAMAWMVHMRPQALANQVRSDVHSPAKYRVNGPLSDLDAFYKTFHVHKGDAMWLPDSLRVKIW</sequence>
<proteinExistence type="inferred from homology"/>
<dbReference type="PANTHER" id="PTHR11733:SF167">
    <property type="entry name" value="FI17812P1-RELATED"/>
    <property type="match status" value="1"/>
</dbReference>
<evidence type="ECO:0000313" key="11">
    <source>
        <dbReference type="EMBL" id="MBB3187030.1"/>
    </source>
</evidence>
<feature type="domain" description="Peptidase M13 N-terminal" evidence="10">
    <location>
        <begin position="44"/>
        <end position="424"/>
    </location>
</feature>
<evidence type="ECO:0000256" key="2">
    <source>
        <dbReference type="ARBA" id="ARBA00007357"/>
    </source>
</evidence>
<comment type="caution">
    <text evidence="11">The sequence shown here is derived from an EMBL/GenBank/DDBJ whole genome shotgun (WGS) entry which is preliminary data.</text>
</comment>
<dbReference type="RefSeq" id="WP_183412845.1">
    <property type="nucleotide sequence ID" value="NZ_JACHYB010000001.1"/>
</dbReference>
<dbReference type="InterPro" id="IPR000718">
    <property type="entry name" value="Peptidase_M13"/>
</dbReference>
<evidence type="ECO:0000256" key="5">
    <source>
        <dbReference type="ARBA" id="ARBA00022801"/>
    </source>
</evidence>
<dbReference type="EMBL" id="JACHYB010000001">
    <property type="protein sequence ID" value="MBB3187030.1"/>
    <property type="molecule type" value="Genomic_DNA"/>
</dbReference>
<evidence type="ECO:0000256" key="7">
    <source>
        <dbReference type="ARBA" id="ARBA00023049"/>
    </source>
</evidence>
<comment type="cofactor">
    <cofactor evidence="1">
        <name>Zn(2+)</name>
        <dbReference type="ChEBI" id="CHEBI:29105"/>
    </cofactor>
</comment>
<dbReference type="InterPro" id="IPR042089">
    <property type="entry name" value="Peptidase_M13_dom_2"/>
</dbReference>
<feature type="domain" description="Peptidase M13 C-terminal" evidence="9">
    <location>
        <begin position="476"/>
        <end position="674"/>
    </location>
</feature>
<dbReference type="GO" id="GO:0016485">
    <property type="term" value="P:protein processing"/>
    <property type="evidence" value="ECO:0007669"/>
    <property type="project" value="TreeGrafter"/>
</dbReference>
<dbReference type="GO" id="GO:0005886">
    <property type="term" value="C:plasma membrane"/>
    <property type="evidence" value="ECO:0007669"/>
    <property type="project" value="TreeGrafter"/>
</dbReference>
<dbReference type="GO" id="GO:0046872">
    <property type="term" value="F:metal ion binding"/>
    <property type="evidence" value="ECO:0007669"/>
    <property type="project" value="UniProtKB-KW"/>
</dbReference>
<evidence type="ECO:0000259" key="10">
    <source>
        <dbReference type="Pfam" id="PF05649"/>
    </source>
</evidence>
<reference evidence="11 12" key="1">
    <citation type="submission" date="2020-08" db="EMBL/GenBank/DDBJ databases">
        <title>Genomic Encyclopedia of Type Strains, Phase IV (KMG-IV): sequencing the most valuable type-strain genomes for metagenomic binning, comparative biology and taxonomic classification.</title>
        <authorList>
            <person name="Goeker M."/>
        </authorList>
    </citation>
    <scope>NUCLEOTIDE SEQUENCE [LARGE SCALE GENOMIC DNA]</scope>
    <source>
        <strain evidence="11 12">DSM 27471</strain>
    </source>
</reference>
<keyword evidence="8" id="KW-0732">Signal</keyword>
<dbReference type="CDD" id="cd08662">
    <property type="entry name" value="M13"/>
    <property type="match status" value="1"/>
</dbReference>
<dbReference type="InterPro" id="IPR024079">
    <property type="entry name" value="MetalloPept_cat_dom_sf"/>
</dbReference>
<dbReference type="InterPro" id="IPR018497">
    <property type="entry name" value="Peptidase_M13_C"/>
</dbReference>
<keyword evidence="12" id="KW-1185">Reference proteome</keyword>
<evidence type="ECO:0000256" key="8">
    <source>
        <dbReference type="SAM" id="SignalP"/>
    </source>
</evidence>
<keyword evidence="5 11" id="KW-0378">Hydrolase</keyword>
<dbReference type="GO" id="GO:0004222">
    <property type="term" value="F:metalloendopeptidase activity"/>
    <property type="evidence" value="ECO:0007669"/>
    <property type="project" value="InterPro"/>
</dbReference>
<dbReference type="Gene3D" id="1.10.1380.10">
    <property type="entry name" value="Neutral endopeptidase , domain2"/>
    <property type="match status" value="1"/>
</dbReference>
<dbReference type="SUPFAM" id="SSF55486">
    <property type="entry name" value="Metalloproteases ('zincins'), catalytic domain"/>
    <property type="match status" value="1"/>
</dbReference>
<dbReference type="Pfam" id="PF05649">
    <property type="entry name" value="Peptidase_M13_N"/>
    <property type="match status" value="1"/>
</dbReference>
<name>A0A7W5DQ53_9PORP</name>
<feature type="signal peptide" evidence="8">
    <location>
        <begin position="1"/>
        <end position="28"/>
    </location>
</feature>
<evidence type="ECO:0000256" key="6">
    <source>
        <dbReference type="ARBA" id="ARBA00022833"/>
    </source>
</evidence>
<keyword evidence="4" id="KW-0479">Metal-binding</keyword>
<accession>A0A7W5DQ53</accession>
<dbReference type="EC" id="3.4.24.-" evidence="11"/>
<dbReference type="Pfam" id="PF01431">
    <property type="entry name" value="Peptidase_M13"/>
    <property type="match status" value="1"/>
</dbReference>
<comment type="similarity">
    <text evidence="2">Belongs to the peptidase M13 family.</text>
</comment>
<dbReference type="PANTHER" id="PTHR11733">
    <property type="entry name" value="ZINC METALLOPROTEASE FAMILY M13 NEPRILYSIN-RELATED"/>
    <property type="match status" value="1"/>
</dbReference>
<dbReference type="PROSITE" id="PS51885">
    <property type="entry name" value="NEPRILYSIN"/>
    <property type="match status" value="1"/>
</dbReference>
<protein>
    <submittedName>
        <fullName evidence="11">Putative endopeptidase</fullName>
        <ecNumber evidence="11">3.4.24.-</ecNumber>
    </submittedName>
</protein>